<evidence type="ECO:0000259" key="1">
    <source>
        <dbReference type="Pfam" id="PF24071"/>
    </source>
</evidence>
<dbReference type="Pfam" id="PF24071">
    <property type="entry name" value="Phage_zn_bind_3"/>
    <property type="match status" value="1"/>
</dbReference>
<protein>
    <recommendedName>
        <fullName evidence="1">Phage FDXHR zinc binding domain-containing protein</fullName>
    </recommendedName>
</protein>
<dbReference type="Proteomes" id="UP001428817">
    <property type="component" value="Unassembled WGS sequence"/>
</dbReference>
<reference evidence="3" key="1">
    <citation type="journal article" date="2019" name="Int. J. Syst. Evol. Microbiol.">
        <title>The Global Catalogue of Microorganisms (GCM) 10K type strain sequencing project: providing services to taxonomists for standard genome sequencing and annotation.</title>
        <authorList>
            <consortium name="The Broad Institute Genomics Platform"/>
            <consortium name="The Broad Institute Genome Sequencing Center for Infectious Disease"/>
            <person name="Wu L."/>
            <person name="Ma J."/>
        </authorList>
    </citation>
    <scope>NUCLEOTIDE SEQUENCE [LARGE SCALE GENOMIC DNA]</scope>
    <source>
        <strain evidence="3">JCM 18303</strain>
    </source>
</reference>
<accession>A0ABP9PZ21</accession>
<sequence>MAGYQHLLAIRCGGCSATWAGESRAHCARCHRTWDNVDLFDTHLEEDRCLHPRTLGLVETKNHIWYSTE</sequence>
<organism evidence="2 3">
    <name type="scientific">Pseudonocardia eucalypti</name>
    <dbReference type="NCBI Taxonomy" id="648755"/>
    <lineage>
        <taxon>Bacteria</taxon>
        <taxon>Bacillati</taxon>
        <taxon>Actinomycetota</taxon>
        <taxon>Actinomycetes</taxon>
        <taxon>Pseudonocardiales</taxon>
        <taxon>Pseudonocardiaceae</taxon>
        <taxon>Pseudonocardia</taxon>
    </lineage>
</organism>
<evidence type="ECO:0000313" key="3">
    <source>
        <dbReference type="Proteomes" id="UP001428817"/>
    </source>
</evidence>
<evidence type="ECO:0000313" key="2">
    <source>
        <dbReference type="EMBL" id="GAA5154318.1"/>
    </source>
</evidence>
<comment type="caution">
    <text evidence="2">The sequence shown here is derived from an EMBL/GenBank/DDBJ whole genome shotgun (WGS) entry which is preliminary data.</text>
</comment>
<dbReference type="EMBL" id="BAABJP010000008">
    <property type="protein sequence ID" value="GAA5154318.1"/>
    <property type="molecule type" value="Genomic_DNA"/>
</dbReference>
<proteinExistence type="predicted"/>
<dbReference type="InterPro" id="IPR058158">
    <property type="entry name" value="Phage_zn-bd_3"/>
</dbReference>
<gene>
    <name evidence="2" type="ORF">GCM10023321_25920</name>
</gene>
<dbReference type="RefSeq" id="WP_425572241.1">
    <property type="nucleotide sequence ID" value="NZ_BAABJP010000008.1"/>
</dbReference>
<name>A0ABP9PZ21_9PSEU</name>
<feature type="domain" description="Phage FDXHR zinc binding" evidence="1">
    <location>
        <begin position="10"/>
        <end position="54"/>
    </location>
</feature>
<keyword evidence="3" id="KW-1185">Reference proteome</keyword>